<dbReference type="RefSeq" id="WP_006860810.1">
    <property type="nucleotide sequence ID" value="NZ_ACCL02000004.1"/>
</dbReference>
<dbReference type="STRING" id="168384.SAMN05660368_00620"/>
<proteinExistence type="predicted"/>
<evidence type="ECO:0000313" key="1">
    <source>
        <dbReference type="EMBL" id="EET61821.1"/>
    </source>
</evidence>
<protein>
    <submittedName>
        <fullName evidence="1">Uncharacterized protein</fullName>
    </submittedName>
</protein>
<gene>
    <name evidence="1" type="ORF">BRYFOR_06013</name>
</gene>
<keyword evidence="2" id="KW-1185">Reference proteome</keyword>
<evidence type="ECO:0000313" key="2">
    <source>
        <dbReference type="Proteomes" id="UP000005561"/>
    </source>
</evidence>
<sequence length="265" mass="31399">MGGYYLCETPRAQHPFYIESIGIHIWSIEELCYYMKENVYLLDETILNERLCTWLAEELGLKKLGRVLKKALETEAPAMDFVMPIFQECGYLTRTELLYFKEELQQVQIEPQDTRKKMKADYLVNYGMYVRAIEEYENILFTRSPGRLGTQFYAVVLENMATAYAHLFRFEEAADCLWESYSALKSRKVYDKYLCVLPLFLSEKRYQERLEEIKADRDHAEKMKEDTVAILREAQESRFAKEWDALPVKEQLAKLKEDYLRMSQG</sequence>
<comment type="caution">
    <text evidence="1">The sequence shown here is derived from an EMBL/GenBank/DDBJ whole genome shotgun (WGS) entry which is preliminary data.</text>
</comment>
<organism evidence="1 2">
    <name type="scientific">Marvinbryantia formatexigens DSM 14469</name>
    <dbReference type="NCBI Taxonomy" id="478749"/>
    <lineage>
        <taxon>Bacteria</taxon>
        <taxon>Bacillati</taxon>
        <taxon>Bacillota</taxon>
        <taxon>Clostridia</taxon>
        <taxon>Lachnospirales</taxon>
        <taxon>Lachnospiraceae</taxon>
        <taxon>Marvinbryantia</taxon>
    </lineage>
</organism>
<dbReference type="EMBL" id="ACCL02000004">
    <property type="protein sequence ID" value="EET61821.1"/>
    <property type="molecule type" value="Genomic_DNA"/>
</dbReference>
<name>C6LBL8_9FIRM</name>
<dbReference type="AlphaFoldDB" id="C6LBL8"/>
<accession>C6LBL8</accession>
<dbReference type="OrthoDB" id="1895216at2"/>
<reference evidence="1" key="1">
    <citation type="submission" date="2009-07" db="EMBL/GenBank/DDBJ databases">
        <authorList>
            <person name="Weinstock G."/>
            <person name="Sodergren E."/>
            <person name="Clifton S."/>
            <person name="Fulton L."/>
            <person name="Fulton B."/>
            <person name="Courtney L."/>
            <person name="Fronick C."/>
            <person name="Harrison M."/>
            <person name="Strong C."/>
            <person name="Farmer C."/>
            <person name="Delahaunty K."/>
            <person name="Markovic C."/>
            <person name="Hall O."/>
            <person name="Minx P."/>
            <person name="Tomlinson C."/>
            <person name="Mitreva M."/>
            <person name="Nelson J."/>
            <person name="Hou S."/>
            <person name="Wollam A."/>
            <person name="Pepin K.H."/>
            <person name="Johnson M."/>
            <person name="Bhonagiri V."/>
            <person name="Nash W.E."/>
            <person name="Warren W."/>
            <person name="Chinwalla A."/>
            <person name="Mardis E.R."/>
            <person name="Wilson R.K."/>
        </authorList>
    </citation>
    <scope>NUCLEOTIDE SEQUENCE [LARGE SCALE GENOMIC DNA]</scope>
    <source>
        <strain evidence="1">DSM 14469</strain>
    </source>
</reference>
<dbReference type="eggNOG" id="ENOG5031XPQ">
    <property type="taxonomic scope" value="Bacteria"/>
</dbReference>
<dbReference type="Proteomes" id="UP000005561">
    <property type="component" value="Unassembled WGS sequence"/>
</dbReference>